<evidence type="ECO:0000256" key="6">
    <source>
        <dbReference type="SAM" id="Phobius"/>
    </source>
</evidence>
<evidence type="ECO:0000259" key="7">
    <source>
        <dbReference type="PROSITE" id="PS50261"/>
    </source>
</evidence>
<feature type="transmembrane region" description="Helical" evidence="6">
    <location>
        <begin position="20"/>
        <end position="38"/>
    </location>
</feature>
<dbReference type="Proteomes" id="UP001642405">
    <property type="component" value="Unassembled WGS sequence"/>
</dbReference>
<dbReference type="PANTHER" id="PTHR23112:SF22">
    <property type="entry name" value="G-PROTEIN COUPLED RECEPTOR"/>
    <property type="match status" value="1"/>
</dbReference>
<feature type="region of interest" description="Disordered" evidence="5">
    <location>
        <begin position="473"/>
        <end position="576"/>
    </location>
</feature>
<evidence type="ECO:0000256" key="1">
    <source>
        <dbReference type="ARBA" id="ARBA00004141"/>
    </source>
</evidence>
<reference evidence="8 9" key="1">
    <citation type="submission" date="2024-01" db="EMBL/GenBank/DDBJ databases">
        <authorList>
            <person name="Allen C."/>
            <person name="Tagirdzhanova G."/>
        </authorList>
    </citation>
    <scope>NUCLEOTIDE SEQUENCE [LARGE SCALE GENOMIC DNA]</scope>
</reference>
<feature type="transmembrane region" description="Helical" evidence="6">
    <location>
        <begin position="166"/>
        <end position="188"/>
    </location>
</feature>
<sequence length="576" mass="63797">MDAADLTEATLNGFSTVERVSSVMSLLGCIVIIGTFSVSKSFHKPINRLVFYASFGNMMTNVATLMARSYLGDVLSPGCQFQGFLIQMFMPADAFWTLAMAVNVYLTFYHKFDAQKLRRMEIPYLICCYGIPFIVALTFVFVNNSRQGHMYGNATLWCWISSKWDIWRIAMFYGPVWVVILITIFIYVRAGREIYKKHKQLRNFHYSSHHEPEPLPPMDDLYSSSKTTEVFVTTEIVNTHQHPVIDLAPLGRRDPDALAGGARPGMPKAAAQPSSASTNGRRPPAGNAAYSVTISSAKRPDSVANNRESYNEGDINLPIQGEADMAPPLPVEASTRIQHQMMTVPERATTSASAAGPPIVGVSSGPRNPANQRQRRRAAYEANTAAWSYTKCAILFFTAMLVTWIPSSANRVFSVVHVNKVSVSLEYMSSFVLPLQGFWNAIIYIVTSWKACQTLWSDIVALDFSVFKRPKSSRREQQIHHNRQSQQAGYYQRQSSLGGPPSDSTPDQGGRSRAIMLDSTKKSGAFPIDSPAGSSNNGSDEMLDQMVGGRGVAVSRSEKNFESESVTELALRPSRD</sequence>
<feature type="transmembrane region" description="Helical" evidence="6">
    <location>
        <begin position="427"/>
        <end position="446"/>
    </location>
</feature>
<dbReference type="CDD" id="cd13952">
    <property type="entry name" value="7tm_classB"/>
    <property type="match status" value="1"/>
</dbReference>
<feature type="transmembrane region" description="Helical" evidence="6">
    <location>
        <begin position="385"/>
        <end position="407"/>
    </location>
</feature>
<dbReference type="Pfam" id="PF05462">
    <property type="entry name" value="Dicty_CAR"/>
    <property type="match status" value="1"/>
</dbReference>
<organism evidence="8 9">
    <name type="scientific">Sporothrix curviconia</name>
    <dbReference type="NCBI Taxonomy" id="1260050"/>
    <lineage>
        <taxon>Eukaryota</taxon>
        <taxon>Fungi</taxon>
        <taxon>Dikarya</taxon>
        <taxon>Ascomycota</taxon>
        <taxon>Pezizomycotina</taxon>
        <taxon>Sordariomycetes</taxon>
        <taxon>Sordariomycetidae</taxon>
        <taxon>Ophiostomatales</taxon>
        <taxon>Ophiostomataceae</taxon>
        <taxon>Sporothrix</taxon>
    </lineage>
</organism>
<name>A0ABP0AN20_9PEZI</name>
<feature type="region of interest" description="Disordered" evidence="5">
    <location>
        <begin position="350"/>
        <end position="372"/>
    </location>
</feature>
<dbReference type="PROSITE" id="PS50261">
    <property type="entry name" value="G_PROTEIN_RECEP_F2_4"/>
    <property type="match status" value="1"/>
</dbReference>
<proteinExistence type="predicted"/>
<keyword evidence="9" id="KW-1185">Reference proteome</keyword>
<keyword evidence="3 6" id="KW-1133">Transmembrane helix</keyword>
<accession>A0ABP0AN20</accession>
<dbReference type="SUPFAM" id="SSF81321">
    <property type="entry name" value="Family A G protein-coupled receptor-like"/>
    <property type="match status" value="1"/>
</dbReference>
<evidence type="ECO:0000256" key="4">
    <source>
        <dbReference type="ARBA" id="ARBA00023136"/>
    </source>
</evidence>
<feature type="domain" description="G-protein coupled receptors family 2 profile 2" evidence="7">
    <location>
        <begin position="14"/>
        <end position="197"/>
    </location>
</feature>
<dbReference type="EMBL" id="CAWUHB010000001">
    <property type="protein sequence ID" value="CAK7208647.1"/>
    <property type="molecule type" value="Genomic_DNA"/>
</dbReference>
<gene>
    <name evidence="8" type="ORF">SCUCBS95973_000172</name>
</gene>
<keyword evidence="4 6" id="KW-0472">Membrane</keyword>
<dbReference type="Gene3D" id="1.20.1070.10">
    <property type="entry name" value="Rhodopsin 7-helix transmembrane proteins"/>
    <property type="match status" value="1"/>
</dbReference>
<feature type="region of interest" description="Disordered" evidence="5">
    <location>
        <begin position="247"/>
        <end position="287"/>
    </location>
</feature>
<feature type="transmembrane region" description="Helical" evidence="6">
    <location>
        <begin position="83"/>
        <end position="110"/>
    </location>
</feature>
<dbReference type="InterPro" id="IPR017981">
    <property type="entry name" value="GPCR_2-like_7TM"/>
</dbReference>
<feature type="transmembrane region" description="Helical" evidence="6">
    <location>
        <begin position="50"/>
        <end position="71"/>
    </location>
</feature>
<protein>
    <recommendedName>
        <fullName evidence="7">G-protein coupled receptors family 2 profile 2 domain-containing protein</fullName>
    </recommendedName>
</protein>
<evidence type="ECO:0000256" key="2">
    <source>
        <dbReference type="ARBA" id="ARBA00022692"/>
    </source>
</evidence>
<evidence type="ECO:0000313" key="9">
    <source>
        <dbReference type="Proteomes" id="UP001642405"/>
    </source>
</evidence>
<comment type="caution">
    <text evidence="8">The sequence shown here is derived from an EMBL/GenBank/DDBJ whole genome shotgun (WGS) entry which is preliminary data.</text>
</comment>
<feature type="compositionally biased region" description="Polar residues" evidence="5">
    <location>
        <begin position="484"/>
        <end position="507"/>
    </location>
</feature>
<evidence type="ECO:0000256" key="3">
    <source>
        <dbReference type="ARBA" id="ARBA00022989"/>
    </source>
</evidence>
<evidence type="ECO:0000256" key="5">
    <source>
        <dbReference type="SAM" id="MobiDB-lite"/>
    </source>
</evidence>
<feature type="transmembrane region" description="Helical" evidence="6">
    <location>
        <begin position="122"/>
        <end position="142"/>
    </location>
</feature>
<comment type="subcellular location">
    <subcellularLocation>
        <location evidence="1">Membrane</location>
        <topology evidence="1">Multi-pass membrane protein</topology>
    </subcellularLocation>
</comment>
<dbReference type="PANTHER" id="PTHR23112">
    <property type="entry name" value="G PROTEIN-COUPLED RECEPTOR 157-RELATED"/>
    <property type="match status" value="1"/>
</dbReference>
<evidence type="ECO:0000313" key="8">
    <source>
        <dbReference type="EMBL" id="CAK7208647.1"/>
    </source>
</evidence>
<keyword evidence="2 6" id="KW-0812">Transmembrane</keyword>